<organism evidence="1 2">
    <name type="scientific">Bacillus cereus (strain ATCC 10987 / NRS 248)</name>
    <dbReference type="NCBI Taxonomy" id="222523"/>
    <lineage>
        <taxon>Bacteria</taxon>
        <taxon>Bacillati</taxon>
        <taxon>Bacillota</taxon>
        <taxon>Bacilli</taxon>
        <taxon>Bacillales</taxon>
        <taxon>Bacillaceae</taxon>
        <taxon>Bacillus</taxon>
        <taxon>Bacillus cereus group</taxon>
    </lineage>
</organism>
<gene>
    <name evidence="1" type="ordered locus">BCE_4572</name>
</gene>
<reference evidence="1 2" key="1">
    <citation type="journal article" date="2004" name="Nucleic Acids Res.">
        <title>The genome sequence of Bacillus cereus ATCC 10987 reveals metabolic adaptations and a large plasmid related to Bacillus anthracis pXO1.</title>
        <authorList>
            <person name="Rasko D.A."/>
            <person name="Ravel J."/>
            <person name="Okstad O.A."/>
            <person name="Helgason E."/>
            <person name="Cer R.Z."/>
            <person name="Jiang L."/>
            <person name="Shores K.A."/>
            <person name="Fouts D.E."/>
            <person name="Tourasse N.J."/>
            <person name="Angiuoli S.V."/>
            <person name="Kolonay J."/>
            <person name="Nelson W.C."/>
            <person name="Kolsto A.-B."/>
            <person name="Fraser C.M."/>
            <person name="Read T.D."/>
        </authorList>
    </citation>
    <scope>NUCLEOTIDE SEQUENCE [LARGE SCALE GENOMIC DNA]</scope>
    <source>
        <strain evidence="2">ATCC 10987 / NRS 248</strain>
    </source>
</reference>
<sequence>MNSIGILEVRFRSSYFTVNGVATKEGNKEELDVYHIY</sequence>
<name>Q72ZU5_BACC1</name>
<evidence type="ECO:0000313" key="1">
    <source>
        <dbReference type="EMBL" id="AAS43473.1"/>
    </source>
</evidence>
<proteinExistence type="predicted"/>
<protein>
    <submittedName>
        <fullName evidence="1">Uncharacterized protein</fullName>
    </submittedName>
</protein>
<dbReference type="EMBL" id="AE017194">
    <property type="protein sequence ID" value="AAS43473.1"/>
    <property type="molecule type" value="Genomic_DNA"/>
</dbReference>
<dbReference type="AlphaFoldDB" id="Q72ZU5"/>
<dbReference type="KEGG" id="bca:BCE_4572"/>
<accession>Q72ZU5</accession>
<dbReference type="HOGENOM" id="CLU_3339598_0_0_9"/>
<evidence type="ECO:0000313" key="2">
    <source>
        <dbReference type="Proteomes" id="UP000002527"/>
    </source>
</evidence>
<dbReference type="Proteomes" id="UP000002527">
    <property type="component" value="Chromosome"/>
</dbReference>